<reference evidence="1 2" key="1">
    <citation type="submission" date="2018-02" db="EMBL/GenBank/DDBJ databases">
        <title>Genomic Encyclopedia of Archaeal and Bacterial Type Strains, Phase II (KMG-II): from individual species to whole genera.</title>
        <authorList>
            <person name="Goeker M."/>
        </authorList>
    </citation>
    <scope>NUCLEOTIDE SEQUENCE [LARGE SCALE GENOMIC DNA]</scope>
    <source>
        <strain evidence="1 2">YU 961-1</strain>
    </source>
</reference>
<name>A0A2S6GEN1_9PSEU</name>
<evidence type="ECO:0000313" key="2">
    <source>
        <dbReference type="Proteomes" id="UP000239203"/>
    </source>
</evidence>
<organism evidence="1 2">
    <name type="scientific">Actinokineospora auranticolor</name>
    <dbReference type="NCBI Taxonomy" id="155976"/>
    <lineage>
        <taxon>Bacteria</taxon>
        <taxon>Bacillati</taxon>
        <taxon>Actinomycetota</taxon>
        <taxon>Actinomycetes</taxon>
        <taxon>Pseudonocardiales</taxon>
        <taxon>Pseudonocardiaceae</taxon>
        <taxon>Actinokineospora</taxon>
    </lineage>
</organism>
<dbReference type="AlphaFoldDB" id="A0A2S6GEN1"/>
<gene>
    <name evidence="1" type="ORF">CLV40_12618</name>
</gene>
<protein>
    <submittedName>
        <fullName evidence="1">Uncharacterized protein</fullName>
    </submittedName>
</protein>
<keyword evidence="2" id="KW-1185">Reference proteome</keyword>
<dbReference type="OrthoDB" id="3694130at2"/>
<dbReference type="EMBL" id="PTIX01000026">
    <property type="protein sequence ID" value="PPK63611.1"/>
    <property type="molecule type" value="Genomic_DNA"/>
</dbReference>
<dbReference type="RefSeq" id="WP_104482567.1">
    <property type="nucleotide sequence ID" value="NZ_CP154825.1"/>
</dbReference>
<proteinExistence type="predicted"/>
<accession>A0A2S6GEN1</accession>
<evidence type="ECO:0000313" key="1">
    <source>
        <dbReference type="EMBL" id="PPK63611.1"/>
    </source>
</evidence>
<comment type="caution">
    <text evidence="1">The sequence shown here is derived from an EMBL/GenBank/DDBJ whole genome shotgun (WGS) entry which is preliminary data.</text>
</comment>
<dbReference type="Proteomes" id="UP000239203">
    <property type="component" value="Unassembled WGS sequence"/>
</dbReference>
<sequence length="103" mass="11769">MARYYQPWPTPVQAAHYTEPGTLPAIGQWVTSLRQQGRVAPQVSFTIDGGEPPVGVLTNGAVHHALVQTEFLVYDREGLHVLDAHTFWRHYYDPFPPDREWTQ</sequence>